<dbReference type="Proteomes" id="UP000467322">
    <property type="component" value="Unassembled WGS sequence"/>
</dbReference>
<dbReference type="RefSeq" id="WP_161350409.1">
    <property type="nucleotide sequence ID" value="NZ_WTUX01000010.1"/>
</dbReference>
<sequence>MAATTLTRKGETVVRFLKPLKGIANRDRNKRLPELSSEDIEVFFSNADSKTKTKKHAA</sequence>
<dbReference type="EMBL" id="WTUX01000010">
    <property type="protein sequence ID" value="MZR12290.1"/>
    <property type="molecule type" value="Genomic_DNA"/>
</dbReference>
<evidence type="ECO:0000313" key="2">
    <source>
        <dbReference type="Proteomes" id="UP000467322"/>
    </source>
</evidence>
<gene>
    <name evidence="1" type="ORF">GQE99_04600</name>
</gene>
<protein>
    <submittedName>
        <fullName evidence="1">Uncharacterized protein</fullName>
    </submittedName>
</protein>
<proteinExistence type="predicted"/>
<keyword evidence="2" id="KW-1185">Reference proteome</keyword>
<reference evidence="1 2" key="1">
    <citation type="submission" date="2019-12" db="EMBL/GenBank/DDBJ databases">
        <title>Maritimibacter sp. nov. sp. isolated from sea sand.</title>
        <authorList>
            <person name="Kim J."/>
            <person name="Jeong S.E."/>
            <person name="Jung H.S."/>
            <person name="Jeon C.O."/>
        </authorList>
    </citation>
    <scope>NUCLEOTIDE SEQUENCE [LARGE SCALE GENOMIC DNA]</scope>
    <source>
        <strain evidence="1 2">DP07</strain>
    </source>
</reference>
<dbReference type="AlphaFoldDB" id="A0A845LWG9"/>
<evidence type="ECO:0000313" key="1">
    <source>
        <dbReference type="EMBL" id="MZR12290.1"/>
    </source>
</evidence>
<organism evidence="1 2">
    <name type="scientific">Maritimibacter harenae</name>
    <dbReference type="NCBI Taxonomy" id="2606218"/>
    <lineage>
        <taxon>Bacteria</taxon>
        <taxon>Pseudomonadati</taxon>
        <taxon>Pseudomonadota</taxon>
        <taxon>Alphaproteobacteria</taxon>
        <taxon>Rhodobacterales</taxon>
        <taxon>Roseobacteraceae</taxon>
        <taxon>Maritimibacter</taxon>
    </lineage>
</organism>
<accession>A0A845LWG9</accession>
<name>A0A845LWG9_9RHOB</name>
<comment type="caution">
    <text evidence="1">The sequence shown here is derived from an EMBL/GenBank/DDBJ whole genome shotgun (WGS) entry which is preliminary data.</text>
</comment>